<sequence length="175" mass="19090">MRHLIAILMLLLAPPALAQGVSVGDWGAVRIGERCHVFTTRAARDTSGALVFQFSPGGYDAAFYYEYSPWSPDEDTPWDDIDEAVLEIDGVETWLGDEMWLEAWPAGGRGDLTAGFVGDVLAAFAGAQQDIGMVIRRNRLGEDWLYGLFSASGYREAMQAAGEMCGFDPYNLPAS</sequence>
<accession>A0A285IGS7</accession>
<feature type="signal peptide" evidence="1">
    <location>
        <begin position="1"/>
        <end position="18"/>
    </location>
</feature>
<evidence type="ECO:0000313" key="4">
    <source>
        <dbReference type="Proteomes" id="UP000231655"/>
    </source>
</evidence>
<reference evidence="3 4" key="1">
    <citation type="submission" date="2017-09" db="EMBL/GenBank/DDBJ databases">
        <authorList>
            <person name="Ehlers B."/>
            <person name="Leendertz F.H."/>
        </authorList>
    </citation>
    <scope>NUCLEOTIDE SEQUENCE [LARGE SCALE GENOMIC DNA]</scope>
    <source>
        <strain evidence="3 4">CGMCC 1.12662</strain>
    </source>
</reference>
<gene>
    <name evidence="2" type="ORF">CVM39_11445</name>
    <name evidence="3" type="ORF">SAMN06297129_1079</name>
</gene>
<keyword evidence="5" id="KW-1185">Reference proteome</keyword>
<dbReference type="Proteomes" id="UP000231655">
    <property type="component" value="Unassembled WGS sequence"/>
</dbReference>
<keyword evidence="1" id="KW-0732">Signal</keyword>
<dbReference type="EMBL" id="OBEA01000002">
    <property type="protein sequence ID" value="SNY46987.1"/>
    <property type="molecule type" value="Genomic_DNA"/>
</dbReference>
<organism evidence="3 4">
    <name type="scientific">Pseudooceanicola antarcticus</name>
    <dbReference type="NCBI Taxonomy" id="1247613"/>
    <lineage>
        <taxon>Bacteria</taxon>
        <taxon>Pseudomonadati</taxon>
        <taxon>Pseudomonadota</taxon>
        <taxon>Alphaproteobacteria</taxon>
        <taxon>Rhodobacterales</taxon>
        <taxon>Paracoccaceae</taxon>
        <taxon>Pseudooceanicola</taxon>
    </lineage>
</organism>
<evidence type="ECO:0000256" key="1">
    <source>
        <dbReference type="SAM" id="SignalP"/>
    </source>
</evidence>
<dbReference type="EMBL" id="PGTD01000016">
    <property type="protein sequence ID" value="PJE29051.1"/>
    <property type="molecule type" value="Genomic_DNA"/>
</dbReference>
<evidence type="ECO:0000313" key="5">
    <source>
        <dbReference type="Proteomes" id="UP000231702"/>
    </source>
</evidence>
<dbReference type="RefSeq" id="WP_097144860.1">
    <property type="nucleotide sequence ID" value="NZ_OBEA01000002.1"/>
</dbReference>
<protein>
    <submittedName>
        <fullName evidence="3">Uncharacterized protein</fullName>
    </submittedName>
</protein>
<evidence type="ECO:0000313" key="3">
    <source>
        <dbReference type="EMBL" id="SNY46987.1"/>
    </source>
</evidence>
<feature type="chain" id="PRO_5013193727" evidence="1">
    <location>
        <begin position="19"/>
        <end position="175"/>
    </location>
</feature>
<evidence type="ECO:0000313" key="2">
    <source>
        <dbReference type="EMBL" id="PJE29051.1"/>
    </source>
</evidence>
<reference evidence="2 5" key="2">
    <citation type="journal article" date="2018" name="Int. J. Syst. Evol. Microbiol.">
        <title>Pseudooceanicola lipolyticus sp. nov., a marine alphaproteobacterium, reclassification of Oceanicola flagellatus as Pseudooceanicola flagellatus comb. nov. and emended description of the genus Pseudooceanicola.</title>
        <authorList>
            <person name="Huang M.-M."/>
            <person name="Guo L.-L."/>
            <person name="Wu Y.-H."/>
            <person name="Lai Q.-L."/>
            <person name="Shao Z.-Z."/>
            <person name="Wang C.-S."/>
            <person name="Wu M."/>
            <person name="Xu X.-W."/>
        </authorList>
    </citation>
    <scope>NUCLEOTIDE SEQUENCE [LARGE SCALE GENOMIC DNA]</scope>
    <source>
        <strain evidence="2 5">Ar-45</strain>
    </source>
</reference>
<dbReference type="Proteomes" id="UP000231702">
    <property type="component" value="Unassembled WGS sequence"/>
</dbReference>
<name>A0A285IGS7_9RHOB</name>
<dbReference type="AlphaFoldDB" id="A0A285IGS7"/>
<proteinExistence type="predicted"/>
<dbReference type="OrthoDB" id="7665031at2"/>